<sequence>MIISECKVKNATMNFKVPPLPLSRESLDSSLLQPIVIRPSQVRWFYKEESGKKWLPFSGNDSIKIETRFLEALSQKSDRNVPLQVRGDLFEVDIMGRKCFPIYWDQRPMPILRGTWFRDPGGPQCTPIDDEFMAEQIETKHMQLLCELQKEASEDKTNGHQHSTSPTPQDAEMGPTTKEKSSGDYLPLPSIFSSINKSQSIQTVQFSDCHVDWYSADEIYMYMETTSLYIRRKLGMPKAGTKLGRGYFEEATLDDRQSEVAHLCFVVHGMGQKFLKGSIVKSCDDLRSTSQRLLESYFPDVTASQKRVEFLPVEWRTSLQLGGDILDSLTLNNVGRLRYFLNSTFMDIMYYSSPIYRSEISRNLLTELNRLYNLFRQRHPYFERDGGRVSIMSHSLGSVIAYDLITGWVDPTPAAHYNPQATDSTCARNSFPDAIVDVGNRTAYGTSDETINTSILLAKLESAKEVVKCLESQLQSLALQQPTANGPVLYTPAQRGHLLNLSDQSVAPRLVFASRLENFFSVGSPLPVYLALRGVRPDTSPCPDKVMPRSLCRHIFNVFHPSDPVLMSNMLVIYGAAFNQDNLMRQFTDFRLLLRGTYKVYLC</sequence>
<dbReference type="GO" id="GO:0046872">
    <property type="term" value="F:metal ion binding"/>
    <property type="evidence" value="ECO:0007669"/>
    <property type="project" value="InterPro"/>
</dbReference>
<dbReference type="EMBL" id="GEEE01012031">
    <property type="protein sequence ID" value="JAP51194.1"/>
    <property type="molecule type" value="Transcribed_RNA"/>
</dbReference>
<dbReference type="Pfam" id="PF23463">
    <property type="entry name" value="WWE_2"/>
    <property type="match status" value="1"/>
</dbReference>
<accession>A0A0X3PHC2</accession>
<dbReference type="GO" id="GO:0005737">
    <property type="term" value="C:cytoplasm"/>
    <property type="evidence" value="ECO:0007669"/>
    <property type="project" value="TreeGrafter"/>
</dbReference>
<dbReference type="PROSITE" id="PS51043">
    <property type="entry name" value="DDHD"/>
    <property type="match status" value="1"/>
</dbReference>
<dbReference type="InterPro" id="IPR058055">
    <property type="entry name" value="PA-PLA1"/>
</dbReference>
<dbReference type="AlphaFoldDB" id="A0A0X3PHC2"/>
<dbReference type="InterPro" id="IPR004177">
    <property type="entry name" value="DDHD_dom"/>
</dbReference>
<feature type="domain" description="DDHD" evidence="3">
    <location>
        <begin position="512"/>
        <end position="603"/>
    </location>
</feature>
<evidence type="ECO:0000256" key="2">
    <source>
        <dbReference type="SAM" id="MobiDB-lite"/>
    </source>
</evidence>
<dbReference type="Pfam" id="PF02862">
    <property type="entry name" value="DDHD"/>
    <property type="match status" value="1"/>
</dbReference>
<evidence type="ECO:0000259" key="3">
    <source>
        <dbReference type="PROSITE" id="PS51043"/>
    </source>
</evidence>
<evidence type="ECO:0000256" key="1">
    <source>
        <dbReference type="ARBA" id="ARBA00038464"/>
    </source>
</evidence>
<gene>
    <name evidence="4" type="ORF">TR149244</name>
</gene>
<evidence type="ECO:0000313" key="4">
    <source>
        <dbReference type="EMBL" id="JAP51194.1"/>
    </source>
</evidence>
<proteinExistence type="inferred from homology"/>
<name>A0A0X3PHC2_SCHSO</name>
<reference evidence="4" key="1">
    <citation type="submission" date="2016-01" db="EMBL/GenBank/DDBJ databases">
        <title>Reference transcriptome for the parasite Schistocephalus solidus: insights into the molecular evolution of parasitism.</title>
        <authorList>
            <person name="Hebert F.O."/>
            <person name="Grambauer S."/>
            <person name="Barber I."/>
            <person name="Landry C.R."/>
            <person name="Aubin-Horth N."/>
        </authorList>
    </citation>
    <scope>NUCLEOTIDE SEQUENCE</scope>
</reference>
<dbReference type="PANTHER" id="PTHR23509">
    <property type="entry name" value="PA-PL1 PHOSPHOLIPASE FAMILY"/>
    <property type="match status" value="1"/>
</dbReference>
<dbReference type="InterPro" id="IPR057826">
    <property type="entry name" value="WWE_C20G8.02"/>
</dbReference>
<protein>
    <recommendedName>
        <fullName evidence="3">DDHD domain-containing protein</fullName>
    </recommendedName>
</protein>
<organism evidence="4">
    <name type="scientific">Schistocephalus solidus</name>
    <name type="common">Tapeworm</name>
    <dbReference type="NCBI Taxonomy" id="70667"/>
    <lineage>
        <taxon>Eukaryota</taxon>
        <taxon>Metazoa</taxon>
        <taxon>Spiralia</taxon>
        <taxon>Lophotrochozoa</taxon>
        <taxon>Platyhelminthes</taxon>
        <taxon>Cestoda</taxon>
        <taxon>Eucestoda</taxon>
        <taxon>Diphyllobothriidea</taxon>
        <taxon>Diphyllobothriidae</taxon>
        <taxon>Schistocephalus</taxon>
    </lineage>
</organism>
<dbReference type="SUPFAM" id="SSF117839">
    <property type="entry name" value="WWE domain"/>
    <property type="match status" value="1"/>
</dbReference>
<feature type="region of interest" description="Disordered" evidence="2">
    <location>
        <begin position="153"/>
        <end position="183"/>
    </location>
</feature>
<dbReference type="PANTHER" id="PTHR23509:SF48">
    <property type="entry name" value="INTRACELLULAR PHOSPHOLIPASE A1"/>
    <property type="match status" value="1"/>
</dbReference>
<dbReference type="InterPro" id="IPR037197">
    <property type="entry name" value="WWE_dom_sf"/>
</dbReference>
<comment type="similarity">
    <text evidence="1">Belongs to the PA-PLA1 family.</text>
</comment>
<dbReference type="GO" id="GO:0004620">
    <property type="term" value="F:phospholipase activity"/>
    <property type="evidence" value="ECO:0007669"/>
    <property type="project" value="TreeGrafter"/>
</dbReference>